<dbReference type="Ensembl" id="ENSAMXT00000040920.1">
    <property type="protein sequence ID" value="ENSAMXP00000031665.1"/>
    <property type="gene ID" value="ENSAMXG00000032135.1"/>
</dbReference>
<dbReference type="Bgee" id="ENSAMXG00000032135">
    <property type="expression patterns" value="Expressed in muscle tissue and 10 other cell types or tissues"/>
</dbReference>
<dbReference type="InParanoid" id="A0A3B1IQC2"/>
<evidence type="ECO:0000256" key="1">
    <source>
        <dbReference type="ARBA" id="ARBA00004308"/>
    </source>
</evidence>
<reference evidence="6" key="2">
    <citation type="journal article" date="2014" name="Nat. Commun.">
        <title>The cavefish genome reveals candidate genes for eye loss.</title>
        <authorList>
            <person name="McGaugh S.E."/>
            <person name="Gross J.B."/>
            <person name="Aken B."/>
            <person name="Blin M."/>
            <person name="Borowsky R."/>
            <person name="Chalopin D."/>
            <person name="Hinaux H."/>
            <person name="Jeffery W.R."/>
            <person name="Keene A."/>
            <person name="Ma L."/>
            <person name="Minx P."/>
            <person name="Murphy D."/>
            <person name="O'Quin K.E."/>
            <person name="Retaux S."/>
            <person name="Rohner N."/>
            <person name="Searle S.M."/>
            <person name="Stahl B.A."/>
            <person name="Tabin C."/>
            <person name="Volff J.N."/>
            <person name="Yoshizawa M."/>
            <person name="Warren W.C."/>
        </authorList>
    </citation>
    <scope>NUCLEOTIDE SEQUENCE [LARGE SCALE GENOMIC DNA]</scope>
    <source>
        <strain evidence="6">female</strain>
    </source>
</reference>
<organism evidence="5 6">
    <name type="scientific">Astyanax mexicanus</name>
    <name type="common">Blind cave fish</name>
    <name type="synonym">Astyanax fasciatus mexicanus</name>
    <dbReference type="NCBI Taxonomy" id="7994"/>
    <lineage>
        <taxon>Eukaryota</taxon>
        <taxon>Metazoa</taxon>
        <taxon>Chordata</taxon>
        <taxon>Craniata</taxon>
        <taxon>Vertebrata</taxon>
        <taxon>Euteleostomi</taxon>
        <taxon>Actinopterygii</taxon>
        <taxon>Neopterygii</taxon>
        <taxon>Teleostei</taxon>
        <taxon>Ostariophysi</taxon>
        <taxon>Characiformes</taxon>
        <taxon>Characoidei</taxon>
        <taxon>Acestrorhamphidae</taxon>
        <taxon>Acestrorhamphinae</taxon>
        <taxon>Astyanax</taxon>
    </lineage>
</organism>
<keyword evidence="4" id="KW-0472">Membrane</keyword>
<dbReference type="PANTHER" id="PTHR14514:SF4">
    <property type="entry name" value="NESPRIN-2"/>
    <property type="match status" value="1"/>
</dbReference>
<comment type="subcellular location">
    <subcellularLocation>
        <location evidence="1">Endomembrane system</location>
    </subcellularLocation>
</comment>
<keyword evidence="2" id="KW-0597">Phosphoprotein</keyword>
<accession>A0A3B1IQC2</accession>
<dbReference type="GeneTree" id="ENSGT00940000176966"/>
<evidence type="ECO:0000256" key="2">
    <source>
        <dbReference type="ARBA" id="ARBA00022553"/>
    </source>
</evidence>
<dbReference type="AlphaFoldDB" id="A0A3B1IQC2"/>
<sequence>VLNPTDMAKQVEEAEHCRQSAQKQISSISKQDQANGDVGIIANGSAYDPESMQRLSCQWTAALWDAVGTVHSKEAQLQLVIDYDRQTQKAQVTFEKLSAELVALRCPVESSFVEEQRLRSFLRTMEQERTVLGELIQTHSQLSPYLSSPEKASAQAQVNRTQRDWRELERSVEKTLHNV</sequence>
<protein>
    <submittedName>
        <fullName evidence="5">Si:dkeyp-77c8.3</fullName>
    </submittedName>
</protein>
<dbReference type="STRING" id="7994.ENSAMXP00000031665"/>
<evidence type="ECO:0000313" key="6">
    <source>
        <dbReference type="Proteomes" id="UP000018467"/>
    </source>
</evidence>
<reference evidence="6" key="1">
    <citation type="submission" date="2013-03" db="EMBL/GenBank/DDBJ databases">
        <authorList>
            <person name="Jeffery W."/>
            <person name="Warren W."/>
            <person name="Wilson R.K."/>
        </authorList>
    </citation>
    <scope>NUCLEOTIDE SEQUENCE</scope>
    <source>
        <strain evidence="6">female</strain>
    </source>
</reference>
<dbReference type="PANTHER" id="PTHR14514">
    <property type="entry name" value="PKA ANCHORING PROTEIN"/>
    <property type="match status" value="1"/>
</dbReference>
<keyword evidence="3" id="KW-0677">Repeat</keyword>
<name>A0A3B1IQC2_ASTMX</name>
<evidence type="ECO:0000313" key="5">
    <source>
        <dbReference type="Ensembl" id="ENSAMXP00000031665.1"/>
    </source>
</evidence>
<keyword evidence="6" id="KW-1185">Reference proteome</keyword>
<proteinExistence type="predicted"/>
<evidence type="ECO:0000256" key="4">
    <source>
        <dbReference type="ARBA" id="ARBA00023136"/>
    </source>
</evidence>
<reference evidence="5" key="4">
    <citation type="submission" date="2025-09" db="UniProtKB">
        <authorList>
            <consortium name="Ensembl"/>
        </authorList>
    </citation>
    <scope>IDENTIFICATION</scope>
</reference>
<dbReference type="Proteomes" id="UP000018467">
    <property type="component" value="Unassembled WGS sequence"/>
</dbReference>
<evidence type="ECO:0000256" key="3">
    <source>
        <dbReference type="ARBA" id="ARBA00022737"/>
    </source>
</evidence>
<reference evidence="5" key="3">
    <citation type="submission" date="2025-08" db="UniProtKB">
        <authorList>
            <consortium name="Ensembl"/>
        </authorList>
    </citation>
    <scope>IDENTIFICATION</scope>
</reference>